<accession>A0A9D1GE52</accession>
<reference evidence="1" key="2">
    <citation type="journal article" date="2021" name="PeerJ">
        <title>Extensive microbial diversity within the chicken gut microbiome revealed by metagenomics and culture.</title>
        <authorList>
            <person name="Gilroy R."/>
            <person name="Ravi A."/>
            <person name="Getino M."/>
            <person name="Pursley I."/>
            <person name="Horton D.L."/>
            <person name="Alikhan N.F."/>
            <person name="Baker D."/>
            <person name="Gharbi K."/>
            <person name="Hall N."/>
            <person name="Watson M."/>
            <person name="Adriaenssens E.M."/>
            <person name="Foster-Nyarko E."/>
            <person name="Jarju S."/>
            <person name="Secka A."/>
            <person name="Antonio M."/>
            <person name="Oren A."/>
            <person name="Chaudhuri R.R."/>
            <person name="La Ragione R."/>
            <person name="Hildebrand F."/>
            <person name="Pallen M.J."/>
        </authorList>
    </citation>
    <scope>NUCLEOTIDE SEQUENCE</scope>
    <source>
        <strain evidence="1">21143</strain>
    </source>
</reference>
<evidence type="ECO:0000313" key="2">
    <source>
        <dbReference type="Proteomes" id="UP000886722"/>
    </source>
</evidence>
<proteinExistence type="predicted"/>
<dbReference type="EMBL" id="DVKT01000026">
    <property type="protein sequence ID" value="HIT39121.1"/>
    <property type="molecule type" value="Genomic_DNA"/>
</dbReference>
<protein>
    <submittedName>
        <fullName evidence="1">Uncharacterized protein</fullName>
    </submittedName>
</protein>
<organism evidence="1 2">
    <name type="scientific">Candidatus Caccoplasma intestinavium</name>
    <dbReference type="NCBI Taxonomy" id="2840716"/>
    <lineage>
        <taxon>Bacteria</taxon>
        <taxon>Pseudomonadati</taxon>
        <taxon>Bacteroidota</taxon>
        <taxon>Bacteroidia</taxon>
        <taxon>Bacteroidales</taxon>
        <taxon>Bacteroidaceae</taxon>
        <taxon>Bacteroidaceae incertae sedis</taxon>
        <taxon>Candidatus Caccoplasma</taxon>
    </lineage>
</organism>
<dbReference type="Proteomes" id="UP000886722">
    <property type="component" value="Unassembled WGS sequence"/>
</dbReference>
<evidence type="ECO:0000313" key="1">
    <source>
        <dbReference type="EMBL" id="HIT39121.1"/>
    </source>
</evidence>
<name>A0A9D1GE52_9BACT</name>
<sequence>MNYFDVEELLVDIIKKYPEVESAEAQFLSLLEADEELKENFTEWCMSKGYNERKAFLIFYQDYISREDTIWDSIFPNKEEYDGYK</sequence>
<gene>
    <name evidence="1" type="ORF">IAD06_03670</name>
</gene>
<comment type="caution">
    <text evidence="1">The sequence shown here is derived from an EMBL/GenBank/DDBJ whole genome shotgun (WGS) entry which is preliminary data.</text>
</comment>
<dbReference type="AlphaFoldDB" id="A0A9D1GE52"/>
<reference evidence="1" key="1">
    <citation type="submission" date="2020-10" db="EMBL/GenBank/DDBJ databases">
        <authorList>
            <person name="Gilroy R."/>
        </authorList>
    </citation>
    <scope>NUCLEOTIDE SEQUENCE</scope>
    <source>
        <strain evidence="1">21143</strain>
    </source>
</reference>